<dbReference type="Pfam" id="PF00411">
    <property type="entry name" value="Ribosomal_S11"/>
    <property type="match status" value="1"/>
</dbReference>
<dbReference type="PATRIC" id="fig|1735161.3.peg.34"/>
<feature type="region of interest" description="Disordered" evidence="5">
    <location>
        <begin position="1"/>
        <end position="58"/>
    </location>
</feature>
<dbReference type="PANTHER" id="PTHR11759">
    <property type="entry name" value="40S RIBOSOMAL PROTEIN S14/30S RIBOSOMAL PROTEIN S11"/>
    <property type="match status" value="1"/>
</dbReference>
<comment type="function">
    <text evidence="4">Located on the platform of the 30S subunit, it bridges several disparate RNA helices of the 16S rRNA. Forms part of the Shine-Dalgarno cleft in the 70S ribosome.</text>
</comment>
<gene>
    <name evidence="4" type="primary">rpsK</name>
    <name evidence="6" type="ORF">PeribacterD1_0033</name>
</gene>
<dbReference type="AlphaFoldDB" id="A0A0S1SJR0"/>
<accession>A0A0S1SJX4</accession>
<evidence type="ECO:0000313" key="6">
    <source>
        <dbReference type="EMBL" id="ALM12738.1"/>
    </source>
</evidence>
<name>A0A0S1SJR0_9BACT</name>
<accession>A0A0S1SPA1</accession>
<proteinExistence type="inferred from homology"/>
<dbReference type="GO" id="GO:0019843">
    <property type="term" value="F:rRNA binding"/>
    <property type="evidence" value="ECO:0007669"/>
    <property type="project" value="UniProtKB-UniRule"/>
</dbReference>
<dbReference type="HAMAP" id="MF_01310">
    <property type="entry name" value="Ribosomal_uS11"/>
    <property type="match status" value="1"/>
</dbReference>
<reference evidence="6 7" key="2">
    <citation type="journal article" date="2016" name="PeerJ">
        <title>Analysis of five complete genome sequences for members of the class Peribacteria in the recently recognized Peregrinibacteria bacterial phylum.</title>
        <authorList>
            <person name="Anantharaman K."/>
            <person name="Brown C.T."/>
            <person name="Burstein D."/>
            <person name="Castelle C.J."/>
            <person name="Probst A.J."/>
            <person name="Thomas B.C."/>
            <person name="Williams K.H."/>
            <person name="Banfield J.F."/>
        </authorList>
    </citation>
    <scope>NUCLEOTIDE SEQUENCE [LARGE SCALE GENOMIC DNA]</scope>
    <source>
        <strain evidence="6">RIFOXYD1_FULL_PER-ii_59_16</strain>
    </source>
</reference>
<dbReference type="GO" id="GO:0006412">
    <property type="term" value="P:translation"/>
    <property type="evidence" value="ECO:0007669"/>
    <property type="project" value="UniProtKB-UniRule"/>
</dbReference>
<evidence type="ECO:0000256" key="1">
    <source>
        <dbReference type="ARBA" id="ARBA00006194"/>
    </source>
</evidence>
<dbReference type="GO" id="GO:1990904">
    <property type="term" value="C:ribonucleoprotein complex"/>
    <property type="evidence" value="ECO:0007669"/>
    <property type="project" value="UniProtKB-KW"/>
</dbReference>
<reference evidence="7" key="1">
    <citation type="submission" date="2015-10" db="EMBL/GenBank/DDBJ databases">
        <title>Analysis of five complete genome sequences for members of the class Peribacteria in the recently recognized Peregrinibacteria bacterial phylum.</title>
        <authorList>
            <person name="Anantharaman K."/>
            <person name="Brown C.T."/>
            <person name="Burstein D."/>
            <person name="Castelle C.J."/>
            <person name="Probst A.J."/>
            <person name="Thomas B.C."/>
            <person name="Williams K.H."/>
            <person name="Banfield J.F."/>
        </authorList>
    </citation>
    <scope>NUCLEOTIDE SEQUENCE [LARGE SCALE GENOMIC DNA]</scope>
</reference>
<comment type="similarity">
    <text evidence="1 4">Belongs to the universal ribosomal protein uS11 family.</text>
</comment>
<evidence type="ECO:0000313" key="7">
    <source>
        <dbReference type="Proteomes" id="UP000069135"/>
    </source>
</evidence>
<dbReference type="Gene3D" id="3.30.420.80">
    <property type="entry name" value="Ribosomal protein S11"/>
    <property type="match status" value="1"/>
</dbReference>
<accession>A0A0S1SG22</accession>
<evidence type="ECO:0000256" key="2">
    <source>
        <dbReference type="ARBA" id="ARBA00022980"/>
    </source>
</evidence>
<protein>
    <recommendedName>
        <fullName evidence="4">Small ribosomal subunit protein uS11</fullName>
    </recommendedName>
</protein>
<comment type="subunit">
    <text evidence="4">Part of the 30S ribosomal subunit. Interacts with proteins S7 and S18. Binds to IF-3.</text>
</comment>
<dbReference type="InterPro" id="IPR036967">
    <property type="entry name" value="Ribosomal_uS11_sf"/>
</dbReference>
<evidence type="ECO:0000256" key="4">
    <source>
        <dbReference type="HAMAP-Rule" id="MF_01310"/>
    </source>
</evidence>
<evidence type="ECO:0000256" key="5">
    <source>
        <dbReference type="SAM" id="MobiDB-lite"/>
    </source>
</evidence>
<feature type="compositionally biased region" description="Low complexity" evidence="5">
    <location>
        <begin position="37"/>
        <end position="50"/>
    </location>
</feature>
<dbReference type="SUPFAM" id="SSF53137">
    <property type="entry name" value="Translational machinery components"/>
    <property type="match status" value="1"/>
</dbReference>
<dbReference type="GO" id="GO:0003735">
    <property type="term" value="F:structural constituent of ribosome"/>
    <property type="evidence" value="ECO:0007669"/>
    <property type="project" value="InterPro"/>
</dbReference>
<feature type="compositionally biased region" description="Basic and acidic residues" evidence="5">
    <location>
        <begin position="17"/>
        <end position="36"/>
    </location>
</feature>
<accession>A0A0S1STS0</accession>
<keyword evidence="3 4" id="KW-0687">Ribonucleoprotein</keyword>
<dbReference type="EMBL" id="CP013065">
    <property type="protein sequence ID" value="ALM12738.1"/>
    <property type="molecule type" value="Genomic_DNA"/>
</dbReference>
<keyword evidence="4" id="KW-0694">RNA-binding</keyword>
<sequence>MADLTPQTPASPSAKATADKSDSAPKKAETLTEKLEASAASAEGADAKAGPKVRRKKIKKSVPQARVCIHAGENNTIVTFTDLQGNKLGGCSAGMAGFKGTRKSTPYAAKVAAEKASELVQGYGIQSVTVEVKGLGPGREQSIRGLQSAGLNLDAIVDTTPIPHGGVRQPGRRRV</sequence>
<dbReference type="STRING" id="1735162.PeribacterB2_0033"/>
<accession>A0A0S1SJR0</accession>
<dbReference type="InterPro" id="IPR001971">
    <property type="entry name" value="Ribosomal_uS11"/>
</dbReference>
<dbReference type="NCBIfam" id="NF003698">
    <property type="entry name" value="PRK05309.1"/>
    <property type="match status" value="1"/>
</dbReference>
<dbReference type="Proteomes" id="UP000069135">
    <property type="component" value="Chromosome"/>
</dbReference>
<keyword evidence="4" id="KW-0699">rRNA-binding</keyword>
<dbReference type="GO" id="GO:0005840">
    <property type="term" value="C:ribosome"/>
    <property type="evidence" value="ECO:0007669"/>
    <property type="project" value="UniProtKB-KW"/>
</dbReference>
<evidence type="ECO:0000256" key="3">
    <source>
        <dbReference type="ARBA" id="ARBA00023274"/>
    </source>
</evidence>
<organism evidence="6 7">
    <name type="scientific">Candidatus Peribacter riflensis</name>
    <dbReference type="NCBI Taxonomy" id="1735162"/>
    <lineage>
        <taxon>Bacteria</taxon>
        <taxon>Candidatus Peregrinibacteriota</taxon>
        <taxon>Candidatus Peribacteria</taxon>
        <taxon>Candidatus Peribacterales</taxon>
        <taxon>Candidatus Peribacteraceae</taxon>
        <taxon>Candidatus Peribacter</taxon>
    </lineage>
</organism>
<dbReference type="KEGG" id="prf:PeribacterA2_0033"/>
<keyword evidence="2 4" id="KW-0689">Ribosomal protein</keyword>